<dbReference type="InterPro" id="IPR034718">
    <property type="entry name" value="RlpA"/>
</dbReference>
<protein>
    <recommendedName>
        <fullName evidence="1">Probable endolytic peptidoglycan transglycosylase RlpA</fullName>
        <ecNumber evidence="1">4.2.2.-</ecNumber>
    </recommendedName>
</protein>
<dbReference type="NCBIfam" id="TIGR00413">
    <property type="entry name" value="rlpA"/>
    <property type="match status" value="1"/>
</dbReference>
<dbReference type="CDD" id="cd22268">
    <property type="entry name" value="DPBB_RlpA-like"/>
    <property type="match status" value="1"/>
</dbReference>
<reference evidence="3 4" key="1">
    <citation type="submission" date="2016-02" db="EMBL/GenBank/DDBJ databases">
        <authorList>
            <person name="Nicholson A.C."/>
            <person name="Humrighouse B.W."/>
            <person name="Loparev V."/>
            <person name="Emery B."/>
            <person name="Graziano J."/>
            <person name="McQuiston J.R."/>
        </authorList>
    </citation>
    <scope>NUCLEOTIDE SEQUENCE [LARGE SCALE GENOMIC DNA]</scope>
    <source>
        <strain evidence="3 4">E6809</strain>
    </source>
</reference>
<keyword evidence="1" id="KW-0456">Lyase</keyword>
<dbReference type="Gene3D" id="2.40.40.10">
    <property type="entry name" value="RlpA-like domain"/>
    <property type="match status" value="1"/>
</dbReference>
<gene>
    <name evidence="1" type="primary">rlpA</name>
    <name evidence="3" type="ORF">AYC66_07405</name>
</gene>
<dbReference type="PANTHER" id="PTHR34183">
    <property type="entry name" value="ENDOLYTIC PEPTIDOGLYCAN TRANSGLYCOSYLASE RLPA"/>
    <property type="match status" value="1"/>
</dbReference>
<dbReference type="GO" id="GO:0071555">
    <property type="term" value="P:cell wall organization"/>
    <property type="evidence" value="ECO:0007669"/>
    <property type="project" value="UniProtKB-KW"/>
</dbReference>
<sequence length="154" mass="17062">MLMVSLIVCEKGVRKPVKIKMLIFGFYMKLIKRMSRVIFLLTLLPAIACSTVSNMKSGEEKSTTVSYYSDTFNGRKTSSGEVFDNGKLTAAHANLPFGTKVLLTNVATGDTVTVKVNDRGYLHKGRAFDITKSAFKKLGDVRKGVLKVTYRVLE</sequence>
<dbReference type="PANTHER" id="PTHR34183:SF8">
    <property type="entry name" value="ENDOLYTIC PEPTIDOGLYCAN TRANSGLYCOSYLASE RLPA-RELATED"/>
    <property type="match status" value="1"/>
</dbReference>
<evidence type="ECO:0000313" key="3">
    <source>
        <dbReference type="EMBL" id="AQX50508.1"/>
    </source>
</evidence>
<dbReference type="InterPro" id="IPR036908">
    <property type="entry name" value="RlpA-like_sf"/>
</dbReference>
<dbReference type="AlphaFoldDB" id="A0A494GE83"/>
<dbReference type="GO" id="GO:0008932">
    <property type="term" value="F:lytic endotransglycosylase activity"/>
    <property type="evidence" value="ECO:0007669"/>
    <property type="project" value="UniProtKB-UniRule"/>
</dbReference>
<dbReference type="Proteomes" id="UP000189738">
    <property type="component" value="Chromosome"/>
</dbReference>
<evidence type="ECO:0000256" key="1">
    <source>
        <dbReference type="HAMAP-Rule" id="MF_02071"/>
    </source>
</evidence>
<comment type="function">
    <text evidence="1">Lytic transglycosylase with a strong preference for naked glycan strands that lack stem peptides.</text>
</comment>
<dbReference type="HAMAP" id="MF_02071">
    <property type="entry name" value="RlpA"/>
    <property type="match status" value="1"/>
</dbReference>
<dbReference type="Pfam" id="PF03330">
    <property type="entry name" value="DPBB_1"/>
    <property type="match status" value="1"/>
</dbReference>
<comment type="similarity">
    <text evidence="1 2">Belongs to the RlpA family.</text>
</comment>
<dbReference type="SUPFAM" id="SSF50685">
    <property type="entry name" value="Barwin-like endoglucanases"/>
    <property type="match status" value="1"/>
</dbReference>
<evidence type="ECO:0000256" key="2">
    <source>
        <dbReference type="RuleBase" id="RU003495"/>
    </source>
</evidence>
<keyword evidence="1" id="KW-0961">Cell wall biogenesis/degradation</keyword>
<dbReference type="EMBL" id="CP014339">
    <property type="protein sequence ID" value="AQX50508.1"/>
    <property type="molecule type" value="Genomic_DNA"/>
</dbReference>
<accession>A0A494GE83</accession>
<proteinExistence type="inferred from homology"/>
<evidence type="ECO:0000313" key="4">
    <source>
        <dbReference type="Proteomes" id="UP000189738"/>
    </source>
</evidence>
<dbReference type="EC" id="4.2.2.-" evidence="1"/>
<organism evidence="3 4">
    <name type="scientific">Elizabethkingia anophelis</name>
    <dbReference type="NCBI Taxonomy" id="1117645"/>
    <lineage>
        <taxon>Bacteria</taxon>
        <taxon>Pseudomonadati</taxon>
        <taxon>Bacteroidota</taxon>
        <taxon>Flavobacteriia</taxon>
        <taxon>Flavobacteriales</taxon>
        <taxon>Weeksellaceae</taxon>
        <taxon>Elizabethkingia</taxon>
    </lineage>
</organism>
<dbReference type="InterPro" id="IPR012997">
    <property type="entry name" value="RplA"/>
</dbReference>
<dbReference type="GO" id="GO:0000270">
    <property type="term" value="P:peptidoglycan metabolic process"/>
    <property type="evidence" value="ECO:0007669"/>
    <property type="project" value="UniProtKB-UniRule"/>
</dbReference>
<name>A0A494GE83_9FLAO</name>
<dbReference type="InterPro" id="IPR009009">
    <property type="entry name" value="RlpA-like_DPBB"/>
</dbReference>